<evidence type="ECO:0000313" key="8">
    <source>
        <dbReference type="EMBL" id="KAA5545539.1"/>
    </source>
</evidence>
<name>A0A5M6DH58_9BACT</name>
<gene>
    <name evidence="8" type="ORF">FYK55_07825</name>
</gene>
<evidence type="ECO:0000256" key="4">
    <source>
        <dbReference type="ARBA" id="ARBA00022833"/>
    </source>
</evidence>
<proteinExistence type="inferred from homology"/>
<dbReference type="InterPro" id="IPR036291">
    <property type="entry name" value="NAD(P)-bd_dom_sf"/>
</dbReference>
<keyword evidence="3" id="KW-0479">Metal-binding</keyword>
<keyword evidence="4" id="KW-0862">Zinc</keyword>
<dbReference type="InterPro" id="IPR031640">
    <property type="entry name" value="Glu_dehyd_C"/>
</dbReference>
<dbReference type="PANTHER" id="PTHR43350:SF2">
    <property type="entry name" value="GROES-LIKE ZINC-BINDING ALCOHOL DEHYDROGENASE FAMILY PROTEIN"/>
    <property type="match status" value="1"/>
</dbReference>
<feature type="domain" description="Glucose dehydrogenase C-terminal" evidence="7">
    <location>
        <begin position="132"/>
        <end position="317"/>
    </location>
</feature>
<dbReference type="Gene3D" id="3.40.50.720">
    <property type="entry name" value="NAD(P)-binding Rossmann-like Domain"/>
    <property type="match status" value="1"/>
</dbReference>
<evidence type="ECO:0000259" key="7">
    <source>
        <dbReference type="Pfam" id="PF16912"/>
    </source>
</evidence>
<comment type="similarity">
    <text evidence="2">Belongs to the zinc-containing alcohol dehydrogenase family.</text>
</comment>
<dbReference type="EMBL" id="VWOX01000003">
    <property type="protein sequence ID" value="KAA5545539.1"/>
    <property type="molecule type" value="Genomic_DNA"/>
</dbReference>
<dbReference type="Gene3D" id="3.90.180.10">
    <property type="entry name" value="Medium-chain alcohol dehydrogenases, catalytic domain"/>
    <property type="match status" value="1"/>
</dbReference>
<evidence type="ECO:0000256" key="2">
    <source>
        <dbReference type="ARBA" id="ARBA00008072"/>
    </source>
</evidence>
<dbReference type="Pfam" id="PF16912">
    <property type="entry name" value="Glu_dehyd_C"/>
    <property type="match status" value="1"/>
</dbReference>
<dbReference type="GO" id="GO:0016491">
    <property type="term" value="F:oxidoreductase activity"/>
    <property type="evidence" value="ECO:0007669"/>
    <property type="project" value="UniProtKB-KW"/>
</dbReference>
<dbReference type="Proteomes" id="UP000324479">
    <property type="component" value="Unassembled WGS sequence"/>
</dbReference>
<reference evidence="8 9" key="1">
    <citation type="submission" date="2019-08" db="EMBL/GenBank/DDBJ databases">
        <authorList>
            <person name="Dhanesh K."/>
            <person name="Kumar G."/>
            <person name="Sasikala C."/>
            <person name="Venkata Ramana C."/>
        </authorList>
    </citation>
    <scope>NUCLEOTIDE SEQUENCE [LARGE SCALE GENOMIC DNA]</scope>
    <source>
        <strain evidence="8 9">JC645</strain>
    </source>
</reference>
<evidence type="ECO:0000313" key="9">
    <source>
        <dbReference type="Proteomes" id="UP000324479"/>
    </source>
</evidence>
<comment type="caution">
    <text evidence="8">The sequence shown here is derived from an EMBL/GenBank/DDBJ whole genome shotgun (WGS) entry which is preliminary data.</text>
</comment>
<dbReference type="SUPFAM" id="SSF50129">
    <property type="entry name" value="GroES-like"/>
    <property type="match status" value="1"/>
</dbReference>
<dbReference type="RefSeq" id="WP_150075808.1">
    <property type="nucleotide sequence ID" value="NZ_VWOX01000003.1"/>
</dbReference>
<keyword evidence="5" id="KW-0560">Oxidoreductase</keyword>
<dbReference type="AlphaFoldDB" id="A0A5M6DH58"/>
<dbReference type="CDD" id="cd08242">
    <property type="entry name" value="MDR_like"/>
    <property type="match status" value="1"/>
</dbReference>
<comment type="cofactor">
    <cofactor evidence="1">
        <name>Zn(2+)</name>
        <dbReference type="ChEBI" id="CHEBI:29105"/>
    </cofactor>
</comment>
<dbReference type="InterPro" id="IPR011032">
    <property type="entry name" value="GroES-like_sf"/>
</dbReference>
<dbReference type="InterPro" id="IPR013154">
    <property type="entry name" value="ADH-like_N"/>
</dbReference>
<feature type="domain" description="Alcohol dehydrogenase-like N-terminal" evidence="6">
    <location>
        <begin position="23"/>
        <end position="125"/>
    </location>
</feature>
<organism evidence="8 9">
    <name type="scientific">Roseiconus nitratireducens</name>
    <dbReference type="NCBI Taxonomy" id="2605748"/>
    <lineage>
        <taxon>Bacteria</taxon>
        <taxon>Pseudomonadati</taxon>
        <taxon>Planctomycetota</taxon>
        <taxon>Planctomycetia</taxon>
        <taxon>Pirellulales</taxon>
        <taxon>Pirellulaceae</taxon>
        <taxon>Roseiconus</taxon>
    </lineage>
</organism>
<dbReference type="SUPFAM" id="SSF51735">
    <property type="entry name" value="NAD(P)-binding Rossmann-fold domains"/>
    <property type="match status" value="1"/>
</dbReference>
<evidence type="ECO:0000256" key="3">
    <source>
        <dbReference type="ARBA" id="ARBA00022723"/>
    </source>
</evidence>
<evidence type="ECO:0000256" key="5">
    <source>
        <dbReference type="ARBA" id="ARBA00023002"/>
    </source>
</evidence>
<dbReference type="GO" id="GO:0046872">
    <property type="term" value="F:metal ion binding"/>
    <property type="evidence" value="ECO:0007669"/>
    <property type="project" value="UniProtKB-KW"/>
</dbReference>
<accession>A0A5M6DH58</accession>
<evidence type="ECO:0000256" key="1">
    <source>
        <dbReference type="ARBA" id="ARBA00001947"/>
    </source>
</evidence>
<evidence type="ECO:0000259" key="6">
    <source>
        <dbReference type="Pfam" id="PF08240"/>
    </source>
</evidence>
<dbReference type="Pfam" id="PF08240">
    <property type="entry name" value="ADH_N"/>
    <property type="match status" value="1"/>
</dbReference>
<sequence length="324" mass="34485">MHAITLDAGTLRFRDDYPLPTPGEQESLVRVIQAGVCETDLQLARGYMGFSGVPGHEFVGIAETGGHAGRRVVGEINCSCGQCATCQAGRPTHCPHRTVVGIDRHDGAFAQWLAIPESNLHAVPESVSDDQAVFVEPLAAAFQITDQVDITKSDRVAVIGDGRLGFLSAQVLSLHSEHVTVFGKHQHKLARFADKGQSVATVAAPDPADLPHHAFDVVVDCTGSTTGLGMAVQLVRPRGTVVLKTTVAGTHELSLAAIVIDEINLVGSRCGPFDKAMDALQTGVIDVDGLITNRFRLDQVEQAFHSATQPNSFKVVFDIGSDPQ</sequence>
<keyword evidence="9" id="KW-1185">Reference proteome</keyword>
<dbReference type="PANTHER" id="PTHR43350">
    <property type="entry name" value="NAD-DEPENDENT ALCOHOL DEHYDROGENASE"/>
    <property type="match status" value="1"/>
</dbReference>
<protein>
    <submittedName>
        <fullName evidence="8">Alcohol dehydrogenase catalytic domain-containing protein</fullName>
    </submittedName>
</protein>